<evidence type="ECO:0000313" key="3">
    <source>
        <dbReference type="Proteomes" id="UP001501295"/>
    </source>
</evidence>
<evidence type="ECO:0008006" key="4">
    <source>
        <dbReference type="Google" id="ProtNLM"/>
    </source>
</evidence>
<keyword evidence="3" id="KW-1185">Reference proteome</keyword>
<dbReference type="RefSeq" id="WP_345376157.1">
    <property type="nucleotide sequence ID" value="NZ_BAABLM010000005.1"/>
</dbReference>
<feature type="compositionally biased region" description="Low complexity" evidence="1">
    <location>
        <begin position="59"/>
        <end position="74"/>
    </location>
</feature>
<evidence type="ECO:0000256" key="1">
    <source>
        <dbReference type="SAM" id="MobiDB-lite"/>
    </source>
</evidence>
<comment type="caution">
    <text evidence="2">The sequence shown here is derived from an EMBL/GenBank/DDBJ whole genome shotgun (WGS) entry which is preliminary data.</text>
</comment>
<sequence>MSNASFVQSLALELGDLVAGVPGVARVQARPGVGRLAKRVLGGLTSAVGSGLTSAVGGALPGSSGSGADSAETAAPREPDVALTVTEASTLVELDVAIDGSASGPSVVRAVATGILARLALEPSLPPASVDVRIVSIL</sequence>
<proteinExistence type="predicted"/>
<organism evidence="2 3">
    <name type="scientific">Frondihabitans cladoniiphilus</name>
    <dbReference type="NCBI Taxonomy" id="715785"/>
    <lineage>
        <taxon>Bacteria</taxon>
        <taxon>Bacillati</taxon>
        <taxon>Actinomycetota</taxon>
        <taxon>Actinomycetes</taxon>
        <taxon>Micrococcales</taxon>
        <taxon>Microbacteriaceae</taxon>
        <taxon>Frondihabitans</taxon>
    </lineage>
</organism>
<dbReference type="Proteomes" id="UP001501295">
    <property type="component" value="Unassembled WGS sequence"/>
</dbReference>
<feature type="region of interest" description="Disordered" evidence="1">
    <location>
        <begin position="59"/>
        <end position="79"/>
    </location>
</feature>
<protein>
    <recommendedName>
        <fullName evidence="4">Alkaline shock family protein YloU</fullName>
    </recommendedName>
</protein>
<accession>A0ABP8W238</accession>
<reference evidence="3" key="1">
    <citation type="journal article" date="2019" name="Int. J. Syst. Evol. Microbiol.">
        <title>The Global Catalogue of Microorganisms (GCM) 10K type strain sequencing project: providing services to taxonomists for standard genome sequencing and annotation.</title>
        <authorList>
            <consortium name="The Broad Institute Genomics Platform"/>
            <consortium name="The Broad Institute Genome Sequencing Center for Infectious Disease"/>
            <person name="Wu L."/>
            <person name="Ma J."/>
        </authorList>
    </citation>
    <scope>NUCLEOTIDE SEQUENCE [LARGE SCALE GENOMIC DNA]</scope>
    <source>
        <strain evidence="3">JCM 18956</strain>
    </source>
</reference>
<name>A0ABP8W238_9MICO</name>
<gene>
    <name evidence="2" type="ORF">GCM10025780_24280</name>
</gene>
<dbReference type="EMBL" id="BAABLM010000005">
    <property type="protein sequence ID" value="GAA4678526.1"/>
    <property type="molecule type" value="Genomic_DNA"/>
</dbReference>
<evidence type="ECO:0000313" key="2">
    <source>
        <dbReference type="EMBL" id="GAA4678526.1"/>
    </source>
</evidence>